<organism evidence="1 2">
    <name type="scientific">Portunus trituberculatus</name>
    <name type="common">Swimming crab</name>
    <name type="synonym">Neptunus trituberculatus</name>
    <dbReference type="NCBI Taxonomy" id="210409"/>
    <lineage>
        <taxon>Eukaryota</taxon>
        <taxon>Metazoa</taxon>
        <taxon>Ecdysozoa</taxon>
        <taxon>Arthropoda</taxon>
        <taxon>Crustacea</taxon>
        <taxon>Multicrustacea</taxon>
        <taxon>Malacostraca</taxon>
        <taxon>Eumalacostraca</taxon>
        <taxon>Eucarida</taxon>
        <taxon>Decapoda</taxon>
        <taxon>Pleocyemata</taxon>
        <taxon>Brachyura</taxon>
        <taxon>Eubrachyura</taxon>
        <taxon>Portunoidea</taxon>
        <taxon>Portunidae</taxon>
        <taxon>Portuninae</taxon>
        <taxon>Portunus</taxon>
    </lineage>
</organism>
<gene>
    <name evidence="1" type="ORF">E2C01_014179</name>
</gene>
<dbReference type="Proteomes" id="UP000324222">
    <property type="component" value="Unassembled WGS sequence"/>
</dbReference>
<protein>
    <submittedName>
        <fullName evidence="1">Uncharacterized protein</fullName>
    </submittedName>
</protein>
<reference evidence="1 2" key="1">
    <citation type="submission" date="2019-05" db="EMBL/GenBank/DDBJ databases">
        <title>Another draft genome of Portunus trituberculatus and its Hox gene families provides insights of decapod evolution.</title>
        <authorList>
            <person name="Jeong J.-H."/>
            <person name="Song I."/>
            <person name="Kim S."/>
            <person name="Choi T."/>
            <person name="Kim D."/>
            <person name="Ryu S."/>
            <person name="Kim W."/>
        </authorList>
    </citation>
    <scope>NUCLEOTIDE SEQUENCE [LARGE SCALE GENOMIC DNA]</scope>
    <source>
        <tissue evidence="1">Muscle</tissue>
    </source>
</reference>
<evidence type="ECO:0000313" key="2">
    <source>
        <dbReference type="Proteomes" id="UP000324222"/>
    </source>
</evidence>
<dbReference type="AlphaFoldDB" id="A0A5B7DI36"/>
<dbReference type="EMBL" id="VSRR010000952">
    <property type="protein sequence ID" value="MPC21201.1"/>
    <property type="molecule type" value="Genomic_DNA"/>
</dbReference>
<name>A0A5B7DI36_PORTR</name>
<keyword evidence="2" id="KW-1185">Reference proteome</keyword>
<proteinExistence type="predicted"/>
<sequence>MTSQKHITGFNYKVPGNDTGLCMQDLLQRIYISVLNTEALSYSHTLGPHQLGALGTCLCCLPHCNASDS</sequence>
<accession>A0A5B7DI36</accession>
<comment type="caution">
    <text evidence="1">The sequence shown here is derived from an EMBL/GenBank/DDBJ whole genome shotgun (WGS) entry which is preliminary data.</text>
</comment>
<evidence type="ECO:0000313" key="1">
    <source>
        <dbReference type="EMBL" id="MPC21201.1"/>
    </source>
</evidence>